<dbReference type="Proteomes" id="UP000070282">
    <property type="component" value="Unassembled WGS sequence"/>
</dbReference>
<gene>
    <name evidence="2" type="ORF">J122_3613</name>
</gene>
<dbReference type="Gene3D" id="3.40.50.2300">
    <property type="match status" value="1"/>
</dbReference>
<reference evidence="3" key="1">
    <citation type="submission" date="2015-12" db="EMBL/GenBank/DDBJ databases">
        <authorList>
            <person name="Lima A."/>
            <person name="Farahani Zayas N."/>
            <person name="Castro Da Silva M.A."/>
            <person name="Cabral A."/>
            <person name="Pessatti M.L."/>
        </authorList>
    </citation>
    <scope>NUCLEOTIDE SEQUENCE [LARGE SCALE GENOMIC DNA]</scope>
    <source>
        <strain evidence="3">LAMA 842</strain>
    </source>
</reference>
<comment type="caution">
    <text evidence="2">The sequence shown here is derived from an EMBL/GenBank/DDBJ whole genome shotgun (WGS) entry which is preliminary data.</text>
</comment>
<dbReference type="PANTHER" id="PTHR35271:SF1">
    <property type="entry name" value="ABC TRANSPORTER, SUBSTRATE-BINDING LIPOPROTEIN"/>
    <property type="match status" value="1"/>
</dbReference>
<evidence type="ECO:0000313" key="3">
    <source>
        <dbReference type="Proteomes" id="UP000070282"/>
    </source>
</evidence>
<dbReference type="InterPro" id="IPR007487">
    <property type="entry name" value="ABC_transpt-TYRBP-like"/>
</dbReference>
<name>A0A137S3C3_9GAMM</name>
<evidence type="ECO:0008006" key="4">
    <source>
        <dbReference type="Google" id="ProtNLM"/>
    </source>
</evidence>
<evidence type="ECO:0000256" key="1">
    <source>
        <dbReference type="SAM" id="SignalP"/>
    </source>
</evidence>
<evidence type="ECO:0000313" key="2">
    <source>
        <dbReference type="EMBL" id="KXO06930.1"/>
    </source>
</evidence>
<proteinExistence type="predicted"/>
<keyword evidence="1" id="KW-0732">Signal</keyword>
<dbReference type="PANTHER" id="PTHR35271">
    <property type="entry name" value="ABC TRANSPORTER, SUBSTRATE-BINDING LIPOPROTEIN-RELATED"/>
    <property type="match status" value="1"/>
</dbReference>
<sequence>MVVALMLLLPWSPFVSGQNGEPTLPTIYIAGSGNTSLDQHVTRLLREQIGDTAELVFIHDDQSLRTSGSPVITIGPAAFTRIRQINRNTPILALLVERKFIQGYVNRTPGQVSAVFYDVPLLRQALAGKAILPQSNRIALLASTESVEIYEDLIDQLAEYSLEARVFVTDSDDQLIPTLIRALNYGDFLLAGSDDAIYNPRNIKHILLTAYRRNRIVIGPSQAYVKAGVLASGYAPFPAMAAKAGELLQAYFETGILPEPAYPNEFRVEVNEQVARSLNIPLPSREWISQYLDDLMLSSQEDLE</sequence>
<feature type="chain" id="PRO_5007480161" description="ABC transporter substrate-binding protein" evidence="1">
    <location>
        <begin position="18"/>
        <end position="304"/>
    </location>
</feature>
<dbReference type="EMBL" id="LOCO01000027">
    <property type="protein sequence ID" value="KXO06930.1"/>
    <property type="molecule type" value="Genomic_DNA"/>
</dbReference>
<dbReference type="AlphaFoldDB" id="A0A137S3C3"/>
<keyword evidence="3" id="KW-1185">Reference proteome</keyword>
<accession>A0A137S3C3</accession>
<protein>
    <recommendedName>
        <fullName evidence="4">ABC transporter substrate-binding protein</fullName>
    </recommendedName>
</protein>
<feature type="signal peptide" evidence="1">
    <location>
        <begin position="1"/>
        <end position="17"/>
    </location>
</feature>
<organism evidence="2 3">
    <name type="scientific">Marinobacter excellens LAMA 842</name>
    <dbReference type="NCBI Taxonomy" id="1306954"/>
    <lineage>
        <taxon>Bacteria</taxon>
        <taxon>Pseudomonadati</taxon>
        <taxon>Pseudomonadota</taxon>
        <taxon>Gammaproteobacteria</taxon>
        <taxon>Pseudomonadales</taxon>
        <taxon>Marinobacteraceae</taxon>
        <taxon>Marinobacter</taxon>
    </lineage>
</organism>
<dbReference type="PATRIC" id="fig|1306954.6.peg.2182"/>